<dbReference type="EMBL" id="AP018366">
    <property type="protein sequence ID" value="BBG20742.1"/>
    <property type="molecule type" value="Genomic_DNA"/>
</dbReference>
<sequence length="135" mass="14624">MPDTEHPRGRDVSAALTEVRTVLSRAEHAIGSLERGPLEHMYDPTGCIPLSEGGRWKVAYDPDHDAITEALRAVVAILEPWRRTGRPAGTEAQRNAQRHGVTCVCGRLWASRPGPGHAISGTCTRSGETAPQHTD</sequence>
<accession>A0A7U3LGA2</accession>
<feature type="region of interest" description="Disordered" evidence="1">
    <location>
        <begin position="116"/>
        <end position="135"/>
    </location>
</feature>
<protein>
    <submittedName>
        <fullName evidence="2">Uncharacterized protein</fullName>
    </submittedName>
</protein>
<proteinExistence type="predicted"/>
<name>A0A7U3LGA2_9ACTN</name>
<reference evidence="2 3" key="1">
    <citation type="journal article" date="2020" name="Sci. Rep.">
        <title>beta-carboline chemical signals induce reveromycin production through a LuxR family regulator in Streptomyces sp. SN-593.</title>
        <authorList>
            <person name="Panthee S."/>
            <person name="Kito N."/>
            <person name="Hayashi T."/>
            <person name="Shimizu T."/>
            <person name="Ishikawa J."/>
            <person name="Hamamoto H."/>
            <person name="Osada H."/>
            <person name="Takahashi S."/>
        </authorList>
    </citation>
    <scope>NUCLEOTIDE SEQUENCE [LARGE SCALE GENOMIC DNA]</scope>
    <source>
        <strain evidence="2 3">SN-593</strain>
        <plasmid evidence="2 3">pRVR1</plasmid>
    </source>
</reference>
<feature type="compositionally biased region" description="Polar residues" evidence="1">
    <location>
        <begin position="121"/>
        <end position="135"/>
    </location>
</feature>
<dbReference type="Proteomes" id="UP000595703">
    <property type="component" value="Plasmid pRVR1"/>
</dbReference>
<geneLocation type="plasmid" evidence="2 3">
    <name>pRVR1</name>
</geneLocation>
<organism evidence="2 3">
    <name type="scientific">Actinacidiphila reveromycinica</name>
    <dbReference type="NCBI Taxonomy" id="659352"/>
    <lineage>
        <taxon>Bacteria</taxon>
        <taxon>Bacillati</taxon>
        <taxon>Actinomycetota</taxon>
        <taxon>Actinomycetes</taxon>
        <taxon>Kitasatosporales</taxon>
        <taxon>Streptomycetaceae</taxon>
        <taxon>Actinacidiphila</taxon>
    </lineage>
</organism>
<evidence type="ECO:0000256" key="1">
    <source>
        <dbReference type="SAM" id="MobiDB-lite"/>
    </source>
</evidence>
<dbReference type="AlphaFoldDB" id="A0A7U3LGA2"/>
<keyword evidence="2" id="KW-0614">Plasmid</keyword>
<keyword evidence="3" id="KW-1185">Reference proteome</keyword>
<gene>
    <name evidence="2" type="ORF">RVR_P1128</name>
</gene>
<evidence type="ECO:0000313" key="3">
    <source>
        <dbReference type="Proteomes" id="UP000595703"/>
    </source>
</evidence>
<evidence type="ECO:0000313" key="2">
    <source>
        <dbReference type="EMBL" id="BBG20742.1"/>
    </source>
</evidence>
<dbReference type="RefSeq" id="WP_202239920.1">
    <property type="nucleotide sequence ID" value="NZ_AP018366.1"/>
</dbReference>
<dbReference type="KEGG" id="arev:RVR_P1128"/>